<dbReference type="EMBL" id="CAJVPW010053914">
    <property type="protein sequence ID" value="CAG8770827.1"/>
    <property type="molecule type" value="Genomic_DNA"/>
</dbReference>
<organism evidence="1 2">
    <name type="scientific">Cetraspora pellucida</name>
    <dbReference type="NCBI Taxonomy" id="1433469"/>
    <lineage>
        <taxon>Eukaryota</taxon>
        <taxon>Fungi</taxon>
        <taxon>Fungi incertae sedis</taxon>
        <taxon>Mucoromycota</taxon>
        <taxon>Glomeromycotina</taxon>
        <taxon>Glomeromycetes</taxon>
        <taxon>Diversisporales</taxon>
        <taxon>Gigasporaceae</taxon>
        <taxon>Cetraspora</taxon>
    </lineage>
</organism>
<protein>
    <submittedName>
        <fullName evidence="1">9934_t:CDS:1</fullName>
    </submittedName>
</protein>
<comment type="caution">
    <text evidence="1">The sequence shown here is derived from an EMBL/GenBank/DDBJ whole genome shotgun (WGS) entry which is preliminary data.</text>
</comment>
<dbReference type="Proteomes" id="UP000789366">
    <property type="component" value="Unassembled WGS sequence"/>
</dbReference>
<feature type="non-terminal residue" evidence="1">
    <location>
        <position position="84"/>
    </location>
</feature>
<keyword evidence="2" id="KW-1185">Reference proteome</keyword>
<feature type="non-terminal residue" evidence="1">
    <location>
        <position position="1"/>
    </location>
</feature>
<gene>
    <name evidence="1" type="ORF">SPELUC_LOCUS15765</name>
</gene>
<evidence type="ECO:0000313" key="1">
    <source>
        <dbReference type="EMBL" id="CAG8770827.1"/>
    </source>
</evidence>
<name>A0ACA9QZZ2_9GLOM</name>
<reference evidence="1" key="1">
    <citation type="submission" date="2021-06" db="EMBL/GenBank/DDBJ databases">
        <authorList>
            <person name="Kallberg Y."/>
            <person name="Tangrot J."/>
            <person name="Rosling A."/>
        </authorList>
    </citation>
    <scope>NUCLEOTIDE SEQUENCE</scope>
    <source>
        <strain evidence="1">28 12/20/2015</strain>
    </source>
</reference>
<evidence type="ECO:0000313" key="2">
    <source>
        <dbReference type="Proteomes" id="UP000789366"/>
    </source>
</evidence>
<proteinExistence type="predicted"/>
<accession>A0ACA9QZZ2</accession>
<sequence>RNDFDQQQWHTAKVYEQYNVKDSYNDKSELTHLTYNAKKNFHTSSEISITITTTHEQQSYIKWKDKKFQMQQKDLDLLKEEITL</sequence>